<dbReference type="EMBL" id="JAKIJS010000001">
    <property type="protein sequence ID" value="MCF6137502.1"/>
    <property type="molecule type" value="Genomic_DNA"/>
</dbReference>
<accession>A0ABS9GXK1</accession>
<protein>
    <submittedName>
        <fullName evidence="2">DUF3892 domain-containing protein</fullName>
    </submittedName>
</protein>
<name>A0ABS9GXK1_9BACL</name>
<reference evidence="2 3" key="1">
    <citation type="submission" date="2022-01" db="EMBL/GenBank/DDBJ databases">
        <title>Alkalihalobacillus sp. EGI L200015, a novel bacterium isolated from a salt lake sediment.</title>
        <authorList>
            <person name="Gao L."/>
            <person name="Fang B.-Z."/>
            <person name="Li W.-J."/>
        </authorList>
    </citation>
    <scope>NUCLEOTIDE SEQUENCE [LARGE SCALE GENOMIC DNA]</scope>
    <source>
        <strain evidence="2 3">KCTC 12718</strain>
    </source>
</reference>
<proteinExistence type="predicted"/>
<dbReference type="RefSeq" id="WP_236333157.1">
    <property type="nucleotide sequence ID" value="NZ_JAKIJS010000001.1"/>
</dbReference>
<feature type="region of interest" description="Disordered" evidence="1">
    <location>
        <begin position="1"/>
        <end position="25"/>
    </location>
</feature>
<evidence type="ECO:0000256" key="1">
    <source>
        <dbReference type="SAM" id="MobiDB-lite"/>
    </source>
</evidence>
<sequence length="75" mass="8754">MEKEQFSAVRKDENGKIQMFQTSSGRELSYEEAIQEVDEERIENVSVVREKDGETYIRSNPDNRKDNNLDGLPIF</sequence>
<evidence type="ECO:0000313" key="2">
    <source>
        <dbReference type="EMBL" id="MCF6137502.1"/>
    </source>
</evidence>
<keyword evidence="3" id="KW-1185">Reference proteome</keyword>
<evidence type="ECO:0000313" key="3">
    <source>
        <dbReference type="Proteomes" id="UP001649381"/>
    </source>
</evidence>
<comment type="caution">
    <text evidence="2">The sequence shown here is derived from an EMBL/GenBank/DDBJ whole genome shotgun (WGS) entry which is preliminary data.</text>
</comment>
<gene>
    <name evidence="2" type="ORF">L2716_07155</name>
</gene>
<feature type="region of interest" description="Disordered" evidence="1">
    <location>
        <begin position="53"/>
        <end position="75"/>
    </location>
</feature>
<organism evidence="2 3">
    <name type="scientific">Pseudalkalibacillus berkeleyi</name>
    <dbReference type="NCBI Taxonomy" id="1069813"/>
    <lineage>
        <taxon>Bacteria</taxon>
        <taxon>Bacillati</taxon>
        <taxon>Bacillota</taxon>
        <taxon>Bacilli</taxon>
        <taxon>Bacillales</taxon>
        <taxon>Fictibacillaceae</taxon>
        <taxon>Pseudalkalibacillus</taxon>
    </lineage>
</organism>
<dbReference type="Pfam" id="PF13031">
    <property type="entry name" value="DUF3892"/>
    <property type="match status" value="1"/>
</dbReference>
<dbReference type="Proteomes" id="UP001649381">
    <property type="component" value="Unassembled WGS sequence"/>
</dbReference>
<dbReference type="InterPro" id="IPR024997">
    <property type="entry name" value="DUF3892"/>
</dbReference>
<feature type="compositionally biased region" description="Basic and acidic residues" evidence="1">
    <location>
        <begin position="1"/>
        <end position="15"/>
    </location>
</feature>
<feature type="compositionally biased region" description="Basic and acidic residues" evidence="1">
    <location>
        <begin position="53"/>
        <end position="68"/>
    </location>
</feature>